<proteinExistence type="predicted"/>
<sequence>MAPTASEAGEGISAFRYLSARVPVYIFTEIGATTEAAVNAQRFVDASFVAPAVFARLRHFSFAMAAAQTAPYLTALGCALPDSWHSVIFTFESRSLSTSRDGSHEAEHPIIILTAIRS</sequence>
<reference evidence="2" key="1">
    <citation type="submission" date="2022-11" db="UniProtKB">
        <authorList>
            <consortium name="WormBaseParasite"/>
        </authorList>
    </citation>
    <scope>IDENTIFICATION</scope>
</reference>
<keyword evidence="1" id="KW-1185">Reference proteome</keyword>
<name>A0A914VZM7_9BILA</name>
<organism evidence="1 2">
    <name type="scientific">Plectus sambesii</name>
    <dbReference type="NCBI Taxonomy" id="2011161"/>
    <lineage>
        <taxon>Eukaryota</taxon>
        <taxon>Metazoa</taxon>
        <taxon>Ecdysozoa</taxon>
        <taxon>Nematoda</taxon>
        <taxon>Chromadorea</taxon>
        <taxon>Plectida</taxon>
        <taxon>Plectina</taxon>
        <taxon>Plectoidea</taxon>
        <taxon>Plectidae</taxon>
        <taxon>Plectus</taxon>
    </lineage>
</organism>
<evidence type="ECO:0000313" key="1">
    <source>
        <dbReference type="Proteomes" id="UP000887566"/>
    </source>
</evidence>
<evidence type="ECO:0000313" key="2">
    <source>
        <dbReference type="WBParaSite" id="PSAMB.scaffold272size59799.g4000.t1"/>
    </source>
</evidence>
<accession>A0A914VZM7</accession>
<protein>
    <submittedName>
        <fullName evidence="2">Uncharacterized protein</fullName>
    </submittedName>
</protein>
<dbReference type="AlphaFoldDB" id="A0A914VZM7"/>
<dbReference type="WBParaSite" id="PSAMB.scaffold272size59799.g4000.t1">
    <property type="protein sequence ID" value="PSAMB.scaffold272size59799.g4000.t1"/>
    <property type="gene ID" value="PSAMB.scaffold272size59799.g4000"/>
</dbReference>
<dbReference type="Proteomes" id="UP000887566">
    <property type="component" value="Unplaced"/>
</dbReference>